<sequence length="312" mass="35595">MFPHYTKTAAVTQFEPNYARLMVPCFDEPDFKATWTVTVIHPKGTTALANGREISNTEDPVTPWIVSKFERTPKMSTYLLAIAVGEFEFIQQYTNRGVRPSHLDMLALPDFAAGAMENWGLITYKFNTILQLSNCRFLKTLLFRENSILYDVNIYDPSNKYSVSSTIAHEVAHQLFQWFGNLVSIKWWNDLWLKEGFATYMEHISLDAITHGYMNLKDFFIINKLEKALDADALATSHPLIVKLEREVEVHEAYDAITYDKGASVLAMISAVMDETEFNEAIKVTIPVLRTLFPACLSENFGSSCSIKRYEP</sequence>
<feature type="site" description="Transition state stabilizer" evidence="9">
    <location>
        <position position="259"/>
    </location>
</feature>
<evidence type="ECO:0000256" key="6">
    <source>
        <dbReference type="ARBA" id="ARBA00023049"/>
    </source>
</evidence>
<dbReference type="WBParaSite" id="HPLM_0000610701-mRNA-1">
    <property type="protein sequence ID" value="HPLM_0000610701-mRNA-1"/>
    <property type="gene ID" value="HPLM_0000610701"/>
</dbReference>
<keyword evidence="3 8" id="KW-0479">Metal-binding</keyword>
<evidence type="ECO:0000256" key="5">
    <source>
        <dbReference type="ARBA" id="ARBA00022833"/>
    </source>
</evidence>
<name>A0A0N4W7J5_HAEPC</name>
<evidence type="ECO:0000313" key="13">
    <source>
        <dbReference type="Proteomes" id="UP000268014"/>
    </source>
</evidence>
<dbReference type="GO" id="GO:0016020">
    <property type="term" value="C:membrane"/>
    <property type="evidence" value="ECO:0007669"/>
    <property type="project" value="TreeGrafter"/>
</dbReference>
<dbReference type="GO" id="GO:0043171">
    <property type="term" value="P:peptide catabolic process"/>
    <property type="evidence" value="ECO:0007669"/>
    <property type="project" value="TreeGrafter"/>
</dbReference>
<dbReference type="CDD" id="cd09601">
    <property type="entry name" value="M1_APN-Q_like"/>
    <property type="match status" value="1"/>
</dbReference>
<evidence type="ECO:0000313" key="14">
    <source>
        <dbReference type="WBParaSite" id="HPLM_0000610701-mRNA-1"/>
    </source>
</evidence>
<feature type="domain" description="Peptidase M1 membrane alanine aminopeptidase" evidence="10">
    <location>
        <begin position="80"/>
        <end position="131"/>
    </location>
</feature>
<keyword evidence="6" id="KW-0482">Metalloprotease</keyword>
<evidence type="ECO:0000256" key="4">
    <source>
        <dbReference type="ARBA" id="ARBA00022801"/>
    </source>
</evidence>
<feature type="binding site" evidence="8">
    <location>
        <position position="195"/>
    </location>
    <ligand>
        <name>Zn(2+)</name>
        <dbReference type="ChEBI" id="CHEBI:29105"/>
        <note>catalytic</note>
    </ligand>
</feature>
<keyword evidence="4" id="KW-0378">Hydrolase</keyword>
<evidence type="ECO:0000256" key="9">
    <source>
        <dbReference type="PIRSR" id="PIRSR634016-4"/>
    </source>
</evidence>
<evidence type="ECO:0000259" key="11">
    <source>
        <dbReference type="Pfam" id="PF17900"/>
    </source>
</evidence>
<dbReference type="AlphaFoldDB" id="A0A0N4W7J5"/>
<dbReference type="InterPro" id="IPR001930">
    <property type="entry name" value="Peptidase_M1"/>
</dbReference>
<evidence type="ECO:0000256" key="7">
    <source>
        <dbReference type="PIRSR" id="PIRSR634016-1"/>
    </source>
</evidence>
<dbReference type="GO" id="GO:0006508">
    <property type="term" value="P:proteolysis"/>
    <property type="evidence" value="ECO:0007669"/>
    <property type="project" value="UniProtKB-KW"/>
</dbReference>
<dbReference type="Gene3D" id="2.60.40.1730">
    <property type="entry name" value="tricorn interacting facor f3 domain"/>
    <property type="match status" value="1"/>
</dbReference>
<evidence type="ECO:0000313" key="12">
    <source>
        <dbReference type="EMBL" id="VDO27978.1"/>
    </source>
</evidence>
<dbReference type="Gene3D" id="1.10.390.10">
    <property type="entry name" value="Neutral Protease Domain 2"/>
    <property type="match status" value="1"/>
</dbReference>
<feature type="binding site" evidence="8">
    <location>
        <position position="173"/>
    </location>
    <ligand>
        <name>Zn(2+)</name>
        <dbReference type="ChEBI" id="CHEBI:29105"/>
        <note>catalytic</note>
    </ligand>
</feature>
<dbReference type="GO" id="GO:0042277">
    <property type="term" value="F:peptide binding"/>
    <property type="evidence" value="ECO:0007669"/>
    <property type="project" value="TreeGrafter"/>
</dbReference>
<keyword evidence="13" id="KW-1185">Reference proteome</keyword>
<dbReference type="STRING" id="6290.A0A0N4W7J5"/>
<dbReference type="SUPFAM" id="SSF63737">
    <property type="entry name" value="Leukotriene A4 hydrolase N-terminal domain"/>
    <property type="match status" value="1"/>
</dbReference>
<dbReference type="PANTHER" id="PTHR11533">
    <property type="entry name" value="PROTEASE M1 ZINC METALLOPROTEASE"/>
    <property type="match status" value="1"/>
</dbReference>
<comment type="cofactor">
    <cofactor evidence="8">
        <name>Zn(2+)</name>
        <dbReference type="ChEBI" id="CHEBI:29105"/>
    </cofactor>
    <text evidence="8">Binds 1 zinc ion per subunit.</text>
</comment>
<dbReference type="GO" id="GO:0005615">
    <property type="term" value="C:extracellular space"/>
    <property type="evidence" value="ECO:0007669"/>
    <property type="project" value="TreeGrafter"/>
</dbReference>
<dbReference type="InterPro" id="IPR042097">
    <property type="entry name" value="Aminopeptidase_N-like_N_sf"/>
</dbReference>
<dbReference type="EMBL" id="UZAF01016438">
    <property type="protein sequence ID" value="VDO27978.1"/>
    <property type="molecule type" value="Genomic_DNA"/>
</dbReference>
<keyword evidence="5 8" id="KW-0862">Zinc</keyword>
<keyword evidence="2" id="KW-0645">Protease</keyword>
<reference evidence="12 13" key="2">
    <citation type="submission" date="2018-11" db="EMBL/GenBank/DDBJ databases">
        <authorList>
            <consortium name="Pathogen Informatics"/>
        </authorList>
    </citation>
    <scope>NUCLEOTIDE SEQUENCE [LARGE SCALE GENOMIC DNA]</scope>
    <source>
        <strain evidence="12 13">MHpl1</strain>
    </source>
</reference>
<protein>
    <submittedName>
        <fullName evidence="14">Peptidase_M1 domain-containing protein</fullName>
    </submittedName>
</protein>
<evidence type="ECO:0000256" key="3">
    <source>
        <dbReference type="ARBA" id="ARBA00022723"/>
    </source>
</evidence>
<gene>
    <name evidence="12" type="ORF">HPLM_LOCUS6099</name>
</gene>
<dbReference type="InterPro" id="IPR027268">
    <property type="entry name" value="Peptidase_M4/M1_CTD_sf"/>
</dbReference>
<dbReference type="Proteomes" id="UP000268014">
    <property type="component" value="Unassembled WGS sequence"/>
</dbReference>
<evidence type="ECO:0000259" key="10">
    <source>
        <dbReference type="Pfam" id="PF01433"/>
    </source>
</evidence>
<dbReference type="InterPro" id="IPR045357">
    <property type="entry name" value="Aminopeptidase_N-like_N"/>
</dbReference>
<dbReference type="PRINTS" id="PR00756">
    <property type="entry name" value="ALADIPTASE"/>
</dbReference>
<dbReference type="GO" id="GO:0005737">
    <property type="term" value="C:cytoplasm"/>
    <property type="evidence" value="ECO:0007669"/>
    <property type="project" value="TreeGrafter"/>
</dbReference>
<feature type="binding site" evidence="8">
    <location>
        <position position="169"/>
    </location>
    <ligand>
        <name>Zn(2+)</name>
        <dbReference type="ChEBI" id="CHEBI:29105"/>
        <note>catalytic</note>
    </ligand>
</feature>
<organism evidence="14">
    <name type="scientific">Haemonchus placei</name>
    <name type="common">Barber's pole worm</name>
    <dbReference type="NCBI Taxonomy" id="6290"/>
    <lineage>
        <taxon>Eukaryota</taxon>
        <taxon>Metazoa</taxon>
        <taxon>Ecdysozoa</taxon>
        <taxon>Nematoda</taxon>
        <taxon>Chromadorea</taxon>
        <taxon>Rhabditida</taxon>
        <taxon>Rhabditina</taxon>
        <taxon>Rhabditomorpha</taxon>
        <taxon>Strongyloidea</taxon>
        <taxon>Trichostrongylidae</taxon>
        <taxon>Haemonchus</taxon>
    </lineage>
</organism>
<dbReference type="GO" id="GO:0070006">
    <property type="term" value="F:metalloaminopeptidase activity"/>
    <property type="evidence" value="ECO:0007669"/>
    <property type="project" value="TreeGrafter"/>
</dbReference>
<dbReference type="InterPro" id="IPR050344">
    <property type="entry name" value="Peptidase_M1_aminopeptidases"/>
</dbReference>
<proteinExistence type="inferred from homology"/>
<dbReference type="OrthoDB" id="6337587at2759"/>
<feature type="domain" description="Peptidase M1 membrane alanine aminopeptidase" evidence="10">
    <location>
        <begin position="141"/>
        <end position="283"/>
    </location>
</feature>
<feature type="active site" description="Proton acceptor" evidence="7">
    <location>
        <position position="170"/>
    </location>
</feature>
<comment type="similarity">
    <text evidence="1">Belongs to the peptidase M1 family.</text>
</comment>
<dbReference type="OMA" id="DRVNEQH"/>
<feature type="domain" description="Aminopeptidase N-like N-terminal" evidence="11">
    <location>
        <begin position="7"/>
        <end position="79"/>
    </location>
</feature>
<accession>A0A0N4W7J5</accession>
<reference evidence="14" key="1">
    <citation type="submission" date="2017-02" db="UniProtKB">
        <authorList>
            <consortium name="WormBaseParasite"/>
        </authorList>
    </citation>
    <scope>IDENTIFICATION</scope>
</reference>
<dbReference type="Pfam" id="PF17900">
    <property type="entry name" value="Peptidase_M1_N"/>
    <property type="match status" value="1"/>
</dbReference>
<dbReference type="InterPro" id="IPR034016">
    <property type="entry name" value="M1_APN-typ"/>
</dbReference>
<evidence type="ECO:0000256" key="8">
    <source>
        <dbReference type="PIRSR" id="PIRSR634016-3"/>
    </source>
</evidence>
<dbReference type="Pfam" id="PF01433">
    <property type="entry name" value="Peptidase_M1"/>
    <property type="match status" value="2"/>
</dbReference>
<evidence type="ECO:0000256" key="2">
    <source>
        <dbReference type="ARBA" id="ARBA00022670"/>
    </source>
</evidence>
<dbReference type="PANTHER" id="PTHR11533:SF301">
    <property type="entry name" value="AMINOPEPTIDASE"/>
    <property type="match status" value="1"/>
</dbReference>
<dbReference type="InterPro" id="IPR014782">
    <property type="entry name" value="Peptidase_M1_dom"/>
</dbReference>
<dbReference type="GO" id="GO:0008270">
    <property type="term" value="F:zinc ion binding"/>
    <property type="evidence" value="ECO:0007669"/>
    <property type="project" value="InterPro"/>
</dbReference>
<dbReference type="SUPFAM" id="SSF55486">
    <property type="entry name" value="Metalloproteases ('zincins'), catalytic domain"/>
    <property type="match status" value="1"/>
</dbReference>
<evidence type="ECO:0000256" key="1">
    <source>
        <dbReference type="ARBA" id="ARBA00010136"/>
    </source>
</evidence>